<dbReference type="Proteomes" id="UP000243723">
    <property type="component" value="Unassembled WGS sequence"/>
</dbReference>
<proteinExistence type="predicted"/>
<dbReference type="OrthoDB" id="2159131at2759"/>
<dbReference type="InterPro" id="IPR019339">
    <property type="entry name" value="CIR_N_dom"/>
</dbReference>
<feature type="compositionally biased region" description="Basic and acidic residues" evidence="1">
    <location>
        <begin position="255"/>
        <end position="285"/>
    </location>
</feature>
<protein>
    <recommendedName>
        <fullName evidence="2">CBF1-interacting co-repressor CIR N-terminal domain-containing protein</fullName>
    </recommendedName>
</protein>
<sequence>MPLHLLPKKSWHLYNTENIARVRRDEASAAAAEEAAEQRMQEEDAARRTAILRGEVPPPITSAPAFKEASSEIQEDPSVNVGSGREWEKQARKRTRRLKGEDDTDRDIRIAREGAARGREVRERLGSSRGEREEGEVRTTDERGRIALFEEPRGQDQKRGRPGHGKGDREKRQKEEEEGVGMRFADAAGYRAERGGPWYVSSSSSTRNGGTGSLEVVGRDAFGREDPGRKERDEKRVVGSDPMAVMRRAQGQLKQAERERQNFEEKRKAELRKLDDDRVLEEEQRRKSRRKRHEQRRSGHRQRSPGEDSLEGFSLDPLAHDKKRKRHHDSHERHEHRHRSDSTRRSRSPHRRREGDRSR</sequence>
<dbReference type="STRING" id="40998.A0A2P8A8T5"/>
<evidence type="ECO:0000256" key="1">
    <source>
        <dbReference type="SAM" id="MobiDB-lite"/>
    </source>
</evidence>
<name>A0A2P8A8T5_9PEZI</name>
<feature type="domain" description="CBF1-interacting co-repressor CIR N-terminal" evidence="2">
    <location>
        <begin position="10"/>
        <end position="46"/>
    </location>
</feature>
<comment type="caution">
    <text evidence="3">The sequence shown here is derived from an EMBL/GenBank/DDBJ whole genome shotgun (WGS) entry which is preliminary data.</text>
</comment>
<feature type="region of interest" description="Disordered" evidence="1">
    <location>
        <begin position="52"/>
        <end position="359"/>
    </location>
</feature>
<keyword evidence="4" id="KW-1185">Reference proteome</keyword>
<feature type="compositionally biased region" description="Basic residues" evidence="1">
    <location>
        <begin position="286"/>
        <end position="303"/>
    </location>
</feature>
<dbReference type="AlphaFoldDB" id="A0A2P8A8T5"/>
<evidence type="ECO:0000313" key="3">
    <source>
        <dbReference type="EMBL" id="PSK56877.1"/>
    </source>
</evidence>
<feature type="compositionally biased region" description="Basic and acidic residues" evidence="1">
    <location>
        <begin position="329"/>
        <end position="344"/>
    </location>
</feature>
<organism evidence="3 4">
    <name type="scientific">Elsinoe australis</name>
    <dbReference type="NCBI Taxonomy" id="40998"/>
    <lineage>
        <taxon>Eukaryota</taxon>
        <taxon>Fungi</taxon>
        <taxon>Dikarya</taxon>
        <taxon>Ascomycota</taxon>
        <taxon>Pezizomycotina</taxon>
        <taxon>Dothideomycetes</taxon>
        <taxon>Dothideomycetidae</taxon>
        <taxon>Myriangiales</taxon>
        <taxon>Elsinoaceae</taxon>
        <taxon>Elsinoe</taxon>
    </lineage>
</organism>
<dbReference type="SMART" id="SM01083">
    <property type="entry name" value="Cir_N"/>
    <property type="match status" value="1"/>
</dbReference>
<feature type="compositionally biased region" description="Basic and acidic residues" evidence="1">
    <location>
        <begin position="217"/>
        <end position="238"/>
    </location>
</feature>
<dbReference type="PANTHER" id="PTHR22093:SF0">
    <property type="entry name" value="LEUKOCYTE RECEPTOR CLUSTER MEMBER 1"/>
    <property type="match status" value="1"/>
</dbReference>
<feature type="compositionally biased region" description="Basic and acidic residues" evidence="1">
    <location>
        <begin position="98"/>
        <end position="175"/>
    </location>
</feature>
<dbReference type="InterPro" id="IPR039875">
    <property type="entry name" value="LENG1-like"/>
</dbReference>
<dbReference type="PANTHER" id="PTHR22093">
    <property type="entry name" value="LEUKOCYTE RECEPTOR CLUSTER LRC MEMBER 1"/>
    <property type="match status" value="1"/>
</dbReference>
<gene>
    <name evidence="3" type="ORF">B9Z65_6501</name>
</gene>
<evidence type="ECO:0000313" key="4">
    <source>
        <dbReference type="Proteomes" id="UP000243723"/>
    </source>
</evidence>
<dbReference type="EMBL" id="NHZQ01000060">
    <property type="protein sequence ID" value="PSK56877.1"/>
    <property type="molecule type" value="Genomic_DNA"/>
</dbReference>
<evidence type="ECO:0000259" key="2">
    <source>
        <dbReference type="SMART" id="SM01083"/>
    </source>
</evidence>
<accession>A0A2P8A8T5</accession>
<reference evidence="3 4" key="1">
    <citation type="submission" date="2017-05" db="EMBL/GenBank/DDBJ databases">
        <title>Draft genome sequence of Elsinoe australis.</title>
        <authorList>
            <person name="Cheng Q."/>
        </authorList>
    </citation>
    <scope>NUCLEOTIDE SEQUENCE [LARGE SCALE GENOMIC DNA]</scope>
    <source>
        <strain evidence="3 4">NL1</strain>
    </source>
</reference>